<organism evidence="1 2">
    <name type="scientific">Bacillus taeanensis</name>
    <dbReference type="NCBI Taxonomy" id="273032"/>
    <lineage>
        <taxon>Bacteria</taxon>
        <taxon>Bacillati</taxon>
        <taxon>Bacillota</taxon>
        <taxon>Bacilli</taxon>
        <taxon>Bacillales</taxon>
        <taxon>Bacillaceae</taxon>
        <taxon>Bacillus</taxon>
    </lineage>
</organism>
<keyword evidence="2" id="KW-1185">Reference proteome</keyword>
<dbReference type="RefSeq" id="WP_113804387.1">
    <property type="nucleotide sequence ID" value="NZ_QOCW01000002.1"/>
</dbReference>
<evidence type="ECO:0000313" key="2">
    <source>
        <dbReference type="Proteomes" id="UP000253314"/>
    </source>
</evidence>
<sequence>MVAIIIISILVILLILVLSIAAISKGYSYKHTVDTQYYDNKPQTPPHLKNKNGKQL</sequence>
<accession>A0A366Y1P7</accession>
<gene>
    <name evidence="1" type="primary">ytzI</name>
    <name evidence="1" type="ORF">DS031_02615</name>
</gene>
<dbReference type="AlphaFoldDB" id="A0A366Y1P7"/>
<comment type="caution">
    <text evidence="1">The sequence shown here is derived from an EMBL/GenBank/DDBJ whole genome shotgun (WGS) entry which is preliminary data.</text>
</comment>
<reference evidence="1 2" key="1">
    <citation type="submission" date="2018-07" db="EMBL/GenBank/DDBJ databases">
        <title>Lottiidibacillus patelloidae gen. nov., sp. nov., isolated from the intestinal tract of a marine limpet and the reclassification of B. taeanensis BH030017T, B. algicola KMM 3737T and B. hwajinpoensis SW-72T as genus Lottiidibacillus.</title>
        <authorList>
            <person name="Liu R."/>
            <person name="Huang Z."/>
        </authorList>
    </citation>
    <scope>NUCLEOTIDE SEQUENCE [LARGE SCALE GENOMIC DNA]</scope>
    <source>
        <strain evidence="1 2">BH030017</strain>
    </source>
</reference>
<dbReference type="EMBL" id="QOCW01000002">
    <property type="protein sequence ID" value="RBW70909.1"/>
    <property type="molecule type" value="Genomic_DNA"/>
</dbReference>
<dbReference type="Proteomes" id="UP000253314">
    <property type="component" value="Unassembled WGS sequence"/>
</dbReference>
<evidence type="ECO:0000313" key="1">
    <source>
        <dbReference type="EMBL" id="RBW70909.1"/>
    </source>
</evidence>
<dbReference type="InterPro" id="IPR047753">
    <property type="entry name" value="YtzI-like"/>
</dbReference>
<protein>
    <submittedName>
        <fullName evidence="1">YtzI protein</fullName>
    </submittedName>
</protein>
<dbReference type="NCBIfam" id="NF033232">
    <property type="entry name" value="small_YtzI"/>
    <property type="match status" value="1"/>
</dbReference>
<name>A0A366Y1P7_9BACI</name>
<proteinExistence type="predicted"/>